<accession>A8PXT4</accession>
<dbReference type="KEGG" id="mgl:MGL_1520"/>
<dbReference type="Pfam" id="PF03665">
    <property type="entry name" value="UPF0172"/>
    <property type="match status" value="1"/>
</dbReference>
<dbReference type="OMA" id="PHCAING"/>
<evidence type="ECO:0000313" key="1">
    <source>
        <dbReference type="EMBL" id="EDP44123.1"/>
    </source>
</evidence>
<reference evidence="1 2" key="1">
    <citation type="journal article" date="2007" name="Proc. Natl. Acad. Sci. U.S.A.">
        <title>Dandruff-associated Malassezia genomes reveal convergent and divergent virulence traits shared with plant and human fungal pathogens.</title>
        <authorList>
            <person name="Xu J."/>
            <person name="Saunders C.W."/>
            <person name="Hu P."/>
            <person name="Grant R.A."/>
            <person name="Boekhout T."/>
            <person name="Kuramae E.E."/>
            <person name="Kronstad J.W."/>
            <person name="Deangelis Y.M."/>
            <person name="Reeder N.L."/>
            <person name="Johnstone K.R."/>
            <person name="Leland M."/>
            <person name="Fieno A.M."/>
            <person name="Begley W.M."/>
            <person name="Sun Y."/>
            <person name="Lacey M.P."/>
            <person name="Chaudhary T."/>
            <person name="Keough T."/>
            <person name="Chu L."/>
            <person name="Sears R."/>
            <person name="Yuan B."/>
            <person name="Dawson T.L.Jr."/>
        </authorList>
    </citation>
    <scope>NUCLEOTIDE SEQUENCE [LARGE SCALE GENOMIC DNA]</scope>
    <source>
        <strain evidence="2">ATCC MYA-4612 / CBS 7966</strain>
    </source>
</reference>
<dbReference type="STRING" id="425265.A8PXT4"/>
<keyword evidence="2" id="KW-1185">Reference proteome</keyword>
<dbReference type="PANTHER" id="PTHR12941">
    <property type="entry name" value="ER MEMBRANE PROTEIN COMPLEX"/>
    <property type="match status" value="1"/>
</dbReference>
<dbReference type="Proteomes" id="UP000008837">
    <property type="component" value="Unassembled WGS sequence"/>
</dbReference>
<dbReference type="GeneID" id="5855644"/>
<protein>
    <recommendedName>
        <fullName evidence="3">MPN domain-containing protein</fullName>
    </recommendedName>
</protein>
<organism evidence="1 2">
    <name type="scientific">Malassezia globosa (strain ATCC MYA-4612 / CBS 7966)</name>
    <name type="common">Dandruff-associated fungus</name>
    <dbReference type="NCBI Taxonomy" id="425265"/>
    <lineage>
        <taxon>Eukaryota</taxon>
        <taxon>Fungi</taxon>
        <taxon>Dikarya</taxon>
        <taxon>Basidiomycota</taxon>
        <taxon>Ustilaginomycotina</taxon>
        <taxon>Malasseziomycetes</taxon>
        <taxon>Malasseziales</taxon>
        <taxon>Malasseziaceae</taxon>
        <taxon>Malassezia</taxon>
    </lineage>
</organism>
<dbReference type="RefSeq" id="XP_001731337.1">
    <property type="nucleotide sequence ID" value="XM_001731285.1"/>
</dbReference>
<dbReference type="CDD" id="cd08060">
    <property type="entry name" value="MPN_UPF0172"/>
    <property type="match status" value="1"/>
</dbReference>
<sequence length="191" mass="20668">MSKSASQSVDVSPLAYRKIVYHSAKYLSSTVVGVLVGTKSQSNKPNTTVTDIIPLVHHWHTLSPMTEAGMALVEAHLGKTGGTLLGLYEVPERLDQKIPSPTTTALAETLEKKTGTAPLVLHMNGAKLLEVDGAIHATVSGQSVQAQVARPEALSLALSQELDQGAWKFLYDWDDHLENTQLDWLTNPDFA</sequence>
<dbReference type="GO" id="GO:0072546">
    <property type="term" value="C:EMC complex"/>
    <property type="evidence" value="ECO:0007669"/>
    <property type="project" value="InterPro"/>
</dbReference>
<comment type="caution">
    <text evidence="1">The sequence shown here is derived from an EMBL/GenBank/DDBJ whole genome shotgun (WGS) entry which is preliminary data.</text>
</comment>
<proteinExistence type="predicted"/>
<gene>
    <name evidence="1" type="ORF">MGL_1520</name>
</gene>
<dbReference type="InterPro" id="IPR005366">
    <property type="entry name" value="EMC8/9"/>
</dbReference>
<dbReference type="EMBL" id="AAYY01000004">
    <property type="protein sequence ID" value="EDP44123.1"/>
    <property type="molecule type" value="Genomic_DNA"/>
</dbReference>
<dbReference type="InParanoid" id="A8PXT4"/>
<dbReference type="PANTHER" id="PTHR12941:SF10">
    <property type="entry name" value="ER MEMBRANE PROTEIN COMPLEX SUBUNIT 8_9 HOMOLOG"/>
    <property type="match status" value="1"/>
</dbReference>
<evidence type="ECO:0000313" key="2">
    <source>
        <dbReference type="Proteomes" id="UP000008837"/>
    </source>
</evidence>
<dbReference type="VEuPathDB" id="FungiDB:MGL_1520"/>
<evidence type="ECO:0008006" key="3">
    <source>
        <dbReference type="Google" id="ProtNLM"/>
    </source>
</evidence>
<name>A8PXT4_MALGO</name>
<dbReference type="AlphaFoldDB" id="A8PXT4"/>
<dbReference type="OrthoDB" id="194468at2759"/>